<sequence length="146" mass="14696">MTLPSPLVILPADPFPHLAVEFPEPGGEGFGLAAAGGFGAVFAVVGGLVCLGVVTVVVLVVVNAARLRRKGIDPLASEAEIVADALRATPSGTGPSGTGQGAGATAPSPPSRSIADRLAQVDRLHAEGGITDAEREAQRTRILDEV</sequence>
<evidence type="ECO:0000256" key="1">
    <source>
        <dbReference type="SAM" id="MobiDB-lite"/>
    </source>
</evidence>
<comment type="caution">
    <text evidence="3">The sequence shown here is derived from an EMBL/GenBank/DDBJ whole genome shotgun (WGS) entry which is preliminary data.</text>
</comment>
<evidence type="ECO:0000256" key="2">
    <source>
        <dbReference type="SAM" id="Phobius"/>
    </source>
</evidence>
<feature type="transmembrane region" description="Helical" evidence="2">
    <location>
        <begin position="32"/>
        <end position="62"/>
    </location>
</feature>
<organism evidence="3 4">
    <name type="scientific">Myceligenerans indicum</name>
    <dbReference type="NCBI Taxonomy" id="2593663"/>
    <lineage>
        <taxon>Bacteria</taxon>
        <taxon>Bacillati</taxon>
        <taxon>Actinomycetota</taxon>
        <taxon>Actinomycetes</taxon>
        <taxon>Micrococcales</taxon>
        <taxon>Promicromonosporaceae</taxon>
        <taxon>Myceligenerans</taxon>
    </lineage>
</organism>
<keyword evidence="2" id="KW-0812">Transmembrane</keyword>
<name>A0ABS1LQL8_9MICO</name>
<feature type="region of interest" description="Disordered" evidence="1">
    <location>
        <begin position="86"/>
        <end position="113"/>
    </location>
</feature>
<dbReference type="RefSeq" id="WP_201850815.1">
    <property type="nucleotide sequence ID" value="NZ_JABBYC010000063.1"/>
</dbReference>
<keyword evidence="4" id="KW-1185">Reference proteome</keyword>
<evidence type="ECO:0000313" key="4">
    <source>
        <dbReference type="Proteomes" id="UP000675409"/>
    </source>
</evidence>
<dbReference type="EMBL" id="JABBYC010000063">
    <property type="protein sequence ID" value="MBL0888567.1"/>
    <property type="molecule type" value="Genomic_DNA"/>
</dbReference>
<evidence type="ECO:0000313" key="3">
    <source>
        <dbReference type="EMBL" id="MBL0888567.1"/>
    </source>
</evidence>
<protein>
    <submittedName>
        <fullName evidence="3">SHOCT domain-containing protein</fullName>
    </submittedName>
</protein>
<proteinExistence type="predicted"/>
<accession>A0ABS1LQL8</accession>
<keyword evidence="2" id="KW-1133">Transmembrane helix</keyword>
<gene>
    <name evidence="3" type="ORF">HGK34_20180</name>
</gene>
<reference evidence="3 4" key="1">
    <citation type="journal article" date="2021" name="Arch. Microbiol.">
        <title>Myceligenerans indicum sp. nov., an actinobacterium isolated from mangrove sediment of Sundarbans, India.</title>
        <authorList>
            <person name="Asha K."/>
            <person name="Bhadury P."/>
        </authorList>
    </citation>
    <scope>NUCLEOTIDE SEQUENCE [LARGE SCALE GENOMIC DNA]</scope>
    <source>
        <strain evidence="3 4">I2</strain>
    </source>
</reference>
<keyword evidence="2" id="KW-0472">Membrane</keyword>
<dbReference type="Proteomes" id="UP000675409">
    <property type="component" value="Unassembled WGS sequence"/>
</dbReference>